<dbReference type="RefSeq" id="WP_151667528.1">
    <property type="nucleotide sequence ID" value="NZ_WBVO01000006.1"/>
</dbReference>
<keyword evidence="3 5" id="KW-1133">Transmembrane helix</keyword>
<feature type="transmembrane region" description="Helical" evidence="5">
    <location>
        <begin position="118"/>
        <end position="137"/>
    </location>
</feature>
<feature type="transmembrane region" description="Helical" evidence="5">
    <location>
        <begin position="51"/>
        <end position="74"/>
    </location>
</feature>
<feature type="domain" description="Methylamine utilisation protein MauE" evidence="6">
    <location>
        <begin position="1"/>
        <end position="136"/>
    </location>
</feature>
<dbReference type="EMBL" id="WBVO01000006">
    <property type="protein sequence ID" value="KAB2810027.1"/>
    <property type="molecule type" value="Genomic_DNA"/>
</dbReference>
<protein>
    <submittedName>
        <fullName evidence="7">DoxX family protein</fullName>
    </submittedName>
</protein>
<evidence type="ECO:0000313" key="8">
    <source>
        <dbReference type="Proteomes" id="UP000468650"/>
    </source>
</evidence>
<dbReference type="Proteomes" id="UP000468650">
    <property type="component" value="Unassembled WGS sequence"/>
</dbReference>
<comment type="subcellular location">
    <subcellularLocation>
        <location evidence="1">Membrane</location>
        <topology evidence="1">Multi-pass membrane protein</topology>
    </subcellularLocation>
</comment>
<dbReference type="Pfam" id="PF07291">
    <property type="entry name" value="MauE"/>
    <property type="match status" value="1"/>
</dbReference>
<keyword evidence="2 5" id="KW-0812">Transmembrane</keyword>
<dbReference type="AlphaFoldDB" id="A0A6N6RIA5"/>
<evidence type="ECO:0000259" key="6">
    <source>
        <dbReference type="Pfam" id="PF07291"/>
    </source>
</evidence>
<dbReference type="InterPro" id="IPR009908">
    <property type="entry name" value="Methylamine_util_MauE"/>
</dbReference>
<evidence type="ECO:0000256" key="5">
    <source>
        <dbReference type="SAM" id="Phobius"/>
    </source>
</evidence>
<organism evidence="7 8">
    <name type="scientific">Phaeocystidibacter luteus</name>
    <dbReference type="NCBI Taxonomy" id="911197"/>
    <lineage>
        <taxon>Bacteria</taxon>
        <taxon>Pseudomonadati</taxon>
        <taxon>Bacteroidota</taxon>
        <taxon>Flavobacteriia</taxon>
        <taxon>Flavobacteriales</taxon>
        <taxon>Phaeocystidibacteraceae</taxon>
        <taxon>Phaeocystidibacter</taxon>
    </lineage>
</organism>
<evidence type="ECO:0000313" key="7">
    <source>
        <dbReference type="EMBL" id="KAB2810027.1"/>
    </source>
</evidence>
<dbReference type="NCBIfam" id="NF045576">
    <property type="entry name" value="BT_3928_fam"/>
    <property type="match status" value="1"/>
</dbReference>
<name>A0A6N6RIA5_9FLAO</name>
<evidence type="ECO:0000256" key="3">
    <source>
        <dbReference type="ARBA" id="ARBA00022989"/>
    </source>
</evidence>
<evidence type="ECO:0000256" key="4">
    <source>
        <dbReference type="ARBA" id="ARBA00023136"/>
    </source>
</evidence>
<comment type="caution">
    <text evidence="7">The sequence shown here is derived from an EMBL/GenBank/DDBJ whole genome shotgun (WGS) entry which is preliminary data.</text>
</comment>
<proteinExistence type="predicted"/>
<dbReference type="GO" id="GO:0016020">
    <property type="term" value="C:membrane"/>
    <property type="evidence" value="ECO:0007669"/>
    <property type="project" value="UniProtKB-SubCell"/>
</dbReference>
<sequence>MKYLVQLSRILVGALFIFSGWVKLNDPMGFGFKLEEYFSEGVLNMPFFSPWAVELAVIICISEILLGVFLLLGIWKRFTSWALLIMIIFFTFLTWYSWNYDKVTDCGCFGDAIPLETFESFVKDLILSGLILIIFFGRKFIQPIVSKKVALGFSGVVLLACFWITSHVLNHLPMVDFRAYKIGTDIEEGMKTAEELGLQGPVYQTMFTLKNANSGEVIQVDDKQYIDEGWWEKPEWELQNDLTESKLIEKGYEPPIHDYSQESDTGDITFWLLEQPKVVMVLAYELERADPEGLDAIGEWSWTMEGSDIVTVGWTSSVYETIEAAKHEHQIGLDFTVGDGTAIKTVIRSNPGIVALENGVIVGKWHWNDLPSREELEALFK</sequence>
<feature type="transmembrane region" description="Helical" evidence="5">
    <location>
        <begin position="7"/>
        <end position="24"/>
    </location>
</feature>
<accession>A0A6N6RIA5</accession>
<evidence type="ECO:0000256" key="2">
    <source>
        <dbReference type="ARBA" id="ARBA00022692"/>
    </source>
</evidence>
<feature type="transmembrane region" description="Helical" evidence="5">
    <location>
        <begin position="81"/>
        <end position="98"/>
    </location>
</feature>
<dbReference type="OrthoDB" id="648842at2"/>
<feature type="transmembrane region" description="Helical" evidence="5">
    <location>
        <begin position="149"/>
        <end position="169"/>
    </location>
</feature>
<keyword evidence="8" id="KW-1185">Reference proteome</keyword>
<gene>
    <name evidence="7" type="ORF">F8C67_09115</name>
</gene>
<reference evidence="7 8" key="1">
    <citation type="submission" date="2019-09" db="EMBL/GenBank/DDBJ databases">
        <title>Genomes of family Cryomorphaceae.</title>
        <authorList>
            <person name="Bowman J.P."/>
        </authorList>
    </citation>
    <scope>NUCLEOTIDE SEQUENCE [LARGE SCALE GENOMIC DNA]</scope>
    <source>
        <strain evidence="7 8">LMG 25704</strain>
    </source>
</reference>
<dbReference type="GO" id="GO:0030416">
    <property type="term" value="P:methylamine metabolic process"/>
    <property type="evidence" value="ECO:0007669"/>
    <property type="project" value="InterPro"/>
</dbReference>
<keyword evidence="4 5" id="KW-0472">Membrane</keyword>
<evidence type="ECO:0000256" key="1">
    <source>
        <dbReference type="ARBA" id="ARBA00004141"/>
    </source>
</evidence>